<feature type="domain" description="FAD-binding FR-type" evidence="14">
    <location>
        <begin position="319"/>
        <end position="460"/>
    </location>
</feature>
<keyword evidence="10" id="KW-0406">Ion transport</keyword>
<dbReference type="InterPro" id="IPR051410">
    <property type="entry name" value="Ferric/Cupric_Reductase"/>
</dbReference>
<keyword evidence="8 13" id="KW-1133">Transmembrane helix</keyword>
<dbReference type="GO" id="GO:0052851">
    <property type="term" value="F:ferric-chelate reductase (NADPH) activity"/>
    <property type="evidence" value="ECO:0007669"/>
    <property type="project" value="UniProtKB-EC"/>
</dbReference>
<dbReference type="InterPro" id="IPR039261">
    <property type="entry name" value="FNR_nucleotide-bd"/>
</dbReference>
<evidence type="ECO:0000256" key="8">
    <source>
        <dbReference type="ARBA" id="ARBA00022989"/>
    </source>
</evidence>
<dbReference type="Pfam" id="PF08030">
    <property type="entry name" value="NAD_binding_6"/>
    <property type="match status" value="1"/>
</dbReference>
<evidence type="ECO:0000256" key="4">
    <source>
        <dbReference type="ARBA" id="ARBA00022448"/>
    </source>
</evidence>
<dbReference type="Pfam" id="PF08022">
    <property type="entry name" value="FAD_binding_8"/>
    <property type="match status" value="1"/>
</dbReference>
<dbReference type="InterPro" id="IPR013112">
    <property type="entry name" value="FAD-bd_8"/>
</dbReference>
<dbReference type="Proteomes" id="UP000557566">
    <property type="component" value="Unassembled WGS sequence"/>
</dbReference>
<name>A0A8H4LWC6_9HYPO</name>
<comment type="subcellular location">
    <subcellularLocation>
        <location evidence="1">Cell membrane</location>
        <topology evidence="1">Multi-pass membrane protein</topology>
    </subcellularLocation>
</comment>
<dbReference type="PANTHER" id="PTHR32361">
    <property type="entry name" value="FERRIC/CUPRIC REDUCTASE TRANSMEMBRANE COMPONENT"/>
    <property type="match status" value="1"/>
</dbReference>
<evidence type="ECO:0000256" key="11">
    <source>
        <dbReference type="ARBA" id="ARBA00023136"/>
    </source>
</evidence>
<dbReference type="InterPro" id="IPR013121">
    <property type="entry name" value="Fe_red_NAD-bd_6"/>
</dbReference>
<dbReference type="EMBL" id="JAAVMX010000007">
    <property type="protein sequence ID" value="KAF4506779.1"/>
    <property type="molecule type" value="Genomic_DNA"/>
</dbReference>
<feature type="transmembrane region" description="Helical" evidence="13">
    <location>
        <begin position="209"/>
        <end position="231"/>
    </location>
</feature>
<dbReference type="Gene3D" id="3.40.50.80">
    <property type="entry name" value="Nucleotide-binding domain of ferredoxin-NADP reductase (FNR) module"/>
    <property type="match status" value="1"/>
</dbReference>
<evidence type="ECO:0000256" key="2">
    <source>
        <dbReference type="ARBA" id="ARBA00006278"/>
    </source>
</evidence>
<comment type="caution">
    <text evidence="15">The sequence shown here is derived from an EMBL/GenBank/DDBJ whole genome shotgun (WGS) entry which is preliminary data.</text>
</comment>
<dbReference type="OrthoDB" id="4494341at2759"/>
<feature type="transmembrane region" description="Helical" evidence="13">
    <location>
        <begin position="276"/>
        <end position="295"/>
    </location>
</feature>
<dbReference type="GO" id="GO:0015677">
    <property type="term" value="P:copper ion import"/>
    <property type="evidence" value="ECO:0007669"/>
    <property type="project" value="TreeGrafter"/>
</dbReference>
<dbReference type="CDD" id="cd06186">
    <property type="entry name" value="NOX_Duox_like_FAD_NADP"/>
    <property type="match status" value="1"/>
</dbReference>
<dbReference type="SFLD" id="SFLDG01168">
    <property type="entry name" value="Ferric_reductase_subgroup_(FRE"/>
    <property type="match status" value="1"/>
</dbReference>
<proteinExistence type="inferred from homology"/>
<dbReference type="SUPFAM" id="SSF52343">
    <property type="entry name" value="Ferredoxin reductase-like, C-terminal NADP-linked domain"/>
    <property type="match status" value="1"/>
</dbReference>
<sequence length="613" mass="68100">MRLRRWTASIDAIAETTDSAMKPESTITPYYTALNGVNGPTNMLCKDLLWLSMGIVALLILVVRISETAWAKRRQASAVSRPREQRDEQEQACWKTPRWRWVPELKKHLLYAPLLKKRHNRAFRLSLGTLPTRLFMMLMVLYLASNVAYLLQLRLSNPNRYALLAELRGRSGTLAVANMVPLVIFAGRNNPLIPILNISFDSFNLLHRWLGRTVVAQVVIHAICWIVPVVADGGWSLVGKLITGTMFASSGTVGALAMLFLLLLSLSPARHAFYETFVNMHILLAATAFATTWIHCASAQVENGLPQLPWIMAIVYLWFAERLARVVRTLYVNWSGGVLTTAHCEALPGDVTRVTMQLPRHLNINPGTHAYLRFWGINAWESHPFSIAWVEHGDSQQLALTETETTLEKKAQVNGPTSVSFLVGAHAGVTRKLFNKASSCPPGVRVRATIEGPYSGHDNLDSYGHVVLFAGSTGVTHQLSYIKHLLEGHAAGTVATRRLVLYWVVRDLVSLEWVRPYMDTLLQIPLHQDLLRISVFATRTTRQHDMMDAIPNIKITPGRPDVSVLLADEVGEQIGAMCVSVCGAGGLADDVRGAVRAVQGPSVVDFIEESFTW</sequence>
<evidence type="ECO:0000256" key="5">
    <source>
        <dbReference type="ARBA" id="ARBA00022475"/>
    </source>
</evidence>
<keyword evidence="6 13" id="KW-0812">Transmembrane</keyword>
<keyword evidence="11 13" id="KW-0472">Membrane</keyword>
<evidence type="ECO:0000256" key="13">
    <source>
        <dbReference type="SAM" id="Phobius"/>
    </source>
</evidence>
<dbReference type="PANTHER" id="PTHR32361:SF12">
    <property type="entry name" value="PUTATIVE (AFU_ORTHOLOGUE AFUA_1G14340)-RELATED"/>
    <property type="match status" value="1"/>
</dbReference>
<dbReference type="InterPro" id="IPR017927">
    <property type="entry name" value="FAD-bd_FR_type"/>
</dbReference>
<organism evidence="15 16">
    <name type="scientific">Ophiocordyceps sinensis</name>
    <dbReference type="NCBI Taxonomy" id="72228"/>
    <lineage>
        <taxon>Eukaryota</taxon>
        <taxon>Fungi</taxon>
        <taxon>Dikarya</taxon>
        <taxon>Ascomycota</taxon>
        <taxon>Pezizomycotina</taxon>
        <taxon>Sordariomycetes</taxon>
        <taxon>Hypocreomycetidae</taxon>
        <taxon>Hypocreales</taxon>
        <taxon>Ophiocordycipitaceae</taxon>
        <taxon>Ophiocordyceps</taxon>
    </lineage>
</organism>
<dbReference type="GO" id="GO:0006826">
    <property type="term" value="P:iron ion transport"/>
    <property type="evidence" value="ECO:0007669"/>
    <property type="project" value="TreeGrafter"/>
</dbReference>
<dbReference type="AlphaFoldDB" id="A0A8H4LWC6"/>
<evidence type="ECO:0000256" key="9">
    <source>
        <dbReference type="ARBA" id="ARBA00023002"/>
    </source>
</evidence>
<gene>
    <name evidence="15" type="ORF">G6O67_006826</name>
</gene>
<feature type="transmembrane region" description="Helical" evidence="13">
    <location>
        <begin position="134"/>
        <end position="151"/>
    </location>
</feature>
<reference evidence="15 16" key="1">
    <citation type="journal article" date="2020" name="Genome Biol. Evol.">
        <title>A new high-quality draft genome assembly of the Chinese cordyceps Ophiocordyceps sinensis.</title>
        <authorList>
            <person name="Shu R."/>
            <person name="Zhang J."/>
            <person name="Meng Q."/>
            <person name="Zhang H."/>
            <person name="Zhou G."/>
            <person name="Li M."/>
            <person name="Wu P."/>
            <person name="Zhao Y."/>
            <person name="Chen C."/>
            <person name="Qin Q."/>
        </authorList>
    </citation>
    <scope>NUCLEOTIDE SEQUENCE [LARGE SCALE GENOMIC DNA]</scope>
    <source>
        <strain evidence="15 16">IOZ07</strain>
    </source>
</reference>
<dbReference type="InterPro" id="IPR013130">
    <property type="entry name" value="Fe3_Rdtase_TM_dom"/>
</dbReference>
<dbReference type="Pfam" id="PF01794">
    <property type="entry name" value="Ferric_reduct"/>
    <property type="match status" value="1"/>
</dbReference>
<keyword evidence="5" id="KW-1003">Cell membrane</keyword>
<comment type="similarity">
    <text evidence="2">Belongs to the ferric reductase (FRE) family.</text>
</comment>
<keyword evidence="9" id="KW-0560">Oxidoreductase</keyword>
<evidence type="ECO:0000313" key="15">
    <source>
        <dbReference type="EMBL" id="KAF4506779.1"/>
    </source>
</evidence>
<evidence type="ECO:0000256" key="1">
    <source>
        <dbReference type="ARBA" id="ARBA00004651"/>
    </source>
</evidence>
<dbReference type="SFLD" id="SFLDS00052">
    <property type="entry name" value="Ferric_Reductase_Domain"/>
    <property type="match status" value="1"/>
</dbReference>
<keyword evidence="7" id="KW-0249">Electron transport</keyword>
<keyword evidence="4" id="KW-0813">Transport</keyword>
<dbReference type="PROSITE" id="PS51384">
    <property type="entry name" value="FAD_FR"/>
    <property type="match status" value="1"/>
</dbReference>
<evidence type="ECO:0000259" key="14">
    <source>
        <dbReference type="PROSITE" id="PS51384"/>
    </source>
</evidence>
<evidence type="ECO:0000313" key="16">
    <source>
        <dbReference type="Proteomes" id="UP000557566"/>
    </source>
</evidence>
<feature type="transmembrane region" description="Helical" evidence="13">
    <location>
        <begin position="48"/>
        <end position="65"/>
    </location>
</feature>
<evidence type="ECO:0000256" key="7">
    <source>
        <dbReference type="ARBA" id="ARBA00022982"/>
    </source>
</evidence>
<keyword evidence="16" id="KW-1185">Reference proteome</keyword>
<accession>A0A8H4LWC6</accession>
<evidence type="ECO:0000256" key="12">
    <source>
        <dbReference type="ARBA" id="ARBA00048483"/>
    </source>
</evidence>
<protein>
    <recommendedName>
        <fullName evidence="3">ferric-chelate reductase (NADPH)</fullName>
        <ecNumber evidence="3">1.16.1.9</ecNumber>
    </recommendedName>
</protein>
<dbReference type="EC" id="1.16.1.9" evidence="3"/>
<feature type="transmembrane region" description="Helical" evidence="13">
    <location>
        <begin position="237"/>
        <end position="264"/>
    </location>
</feature>
<evidence type="ECO:0000256" key="3">
    <source>
        <dbReference type="ARBA" id="ARBA00012668"/>
    </source>
</evidence>
<dbReference type="SUPFAM" id="SSF63380">
    <property type="entry name" value="Riboflavin synthase domain-like"/>
    <property type="match status" value="1"/>
</dbReference>
<evidence type="ECO:0000256" key="10">
    <source>
        <dbReference type="ARBA" id="ARBA00023065"/>
    </source>
</evidence>
<dbReference type="GO" id="GO:0006879">
    <property type="term" value="P:intracellular iron ion homeostasis"/>
    <property type="evidence" value="ECO:0007669"/>
    <property type="project" value="TreeGrafter"/>
</dbReference>
<dbReference type="InterPro" id="IPR017938">
    <property type="entry name" value="Riboflavin_synthase-like_b-brl"/>
</dbReference>
<comment type="catalytic activity">
    <reaction evidence="12">
        <text>2 a Fe(II)-siderophore + NADP(+) + H(+) = 2 a Fe(III)-siderophore + NADPH</text>
        <dbReference type="Rhea" id="RHEA:28795"/>
        <dbReference type="Rhea" id="RHEA-COMP:11342"/>
        <dbReference type="Rhea" id="RHEA-COMP:11344"/>
        <dbReference type="ChEBI" id="CHEBI:15378"/>
        <dbReference type="ChEBI" id="CHEBI:29033"/>
        <dbReference type="ChEBI" id="CHEBI:29034"/>
        <dbReference type="ChEBI" id="CHEBI:57783"/>
        <dbReference type="ChEBI" id="CHEBI:58349"/>
        <dbReference type="EC" id="1.16.1.9"/>
    </reaction>
</comment>
<dbReference type="GO" id="GO:0005886">
    <property type="term" value="C:plasma membrane"/>
    <property type="evidence" value="ECO:0007669"/>
    <property type="project" value="UniProtKB-SubCell"/>
</dbReference>
<evidence type="ECO:0000256" key="6">
    <source>
        <dbReference type="ARBA" id="ARBA00022692"/>
    </source>
</evidence>